<name>A0A6G8MYF9_9VIRU</name>
<sequence>MRESKGNLSTLVTFGDERESKVTFCTFSTVVIFGDEREREQGNLLHLFYCGYLW</sequence>
<keyword evidence="2" id="KW-1185">Reference proteome</keyword>
<proteinExistence type="predicted"/>
<protein>
    <submittedName>
        <fullName evidence="1">Uncharacterized protein</fullName>
    </submittedName>
</protein>
<reference evidence="1" key="1">
    <citation type="submission" date="2019-12" db="EMBL/GenBank/DDBJ databases">
        <title>The DNA Methylation Landscape of Giant Viruses.</title>
        <authorList>
            <person name="Jeudy S."/>
            <person name="Rigou S."/>
            <person name="Alempic J.-M."/>
            <person name="Claverie J.-M."/>
            <person name="Abergel C."/>
            <person name="Legendre M."/>
        </authorList>
    </citation>
    <scope>NUCLEOTIDE SEQUENCE</scope>
    <source>
        <strain evidence="1">P4</strain>
    </source>
</reference>
<evidence type="ECO:0000313" key="2">
    <source>
        <dbReference type="Proteomes" id="UP001224087"/>
    </source>
</evidence>
<organism evidence="1 2">
    <name type="scientific">Cedratvirus kamchatka</name>
    <dbReference type="NCBI Taxonomy" id="2716914"/>
    <lineage>
        <taxon>Viruses</taxon>
        <taxon>Pithoviruses</taxon>
        <taxon>Orthocedratvirinae</taxon>
        <taxon>Alphacedratvirus</taxon>
        <taxon>Alphacedratvirus rossiense</taxon>
    </lineage>
</organism>
<dbReference type="EMBL" id="MN873693">
    <property type="protein sequence ID" value="QIN54139.1"/>
    <property type="molecule type" value="Genomic_DNA"/>
</dbReference>
<accession>A0A6G8MYF9</accession>
<dbReference type="Proteomes" id="UP001224087">
    <property type="component" value="Segment"/>
</dbReference>
<gene>
    <name evidence="1" type="primary">ck14</name>
</gene>
<evidence type="ECO:0000313" key="1">
    <source>
        <dbReference type="EMBL" id="QIN54139.1"/>
    </source>
</evidence>